<dbReference type="InterPro" id="IPR002823">
    <property type="entry name" value="DUF112_TM"/>
</dbReference>
<evidence type="ECO:0000256" key="1">
    <source>
        <dbReference type="SAM" id="MobiDB-lite"/>
    </source>
</evidence>
<evidence type="ECO:0000313" key="3">
    <source>
        <dbReference type="EMBL" id="PBD17578.1"/>
    </source>
</evidence>
<gene>
    <name evidence="3" type="ORF">CLG85_19355</name>
</gene>
<feature type="compositionally biased region" description="Low complexity" evidence="1">
    <location>
        <begin position="20"/>
        <end position="29"/>
    </location>
</feature>
<sequence length="270" mass="28472">MPETGRSSSSPRSAVTPTISRRWPASRSPPSRPRATRPSRVPTSARRQCSVAKAGKGCRTCRPRPSRGAVSFETRSSARGPASRRRALCHGGVFRGGAVGRGAAIPRRGTAVSRGLHAAPESARPKPAPDAGGDRIRARAFLRARIHLPRLSVVQPSLAHAEPPDANLRRQSHRPEIIVILDILHLVFSPGHIRFLLIGTSTGVVTGAIPGLSGVMLIARALSTTFGLAPSHAVKKLVAQYVGSIRGGPLTAILLRIPGTPTSMMSAIKG</sequence>
<dbReference type="PANTHER" id="PTHR35342">
    <property type="entry name" value="TRICARBOXYLIC TRANSPORT PROTEIN"/>
    <property type="match status" value="1"/>
</dbReference>
<dbReference type="EMBL" id="NTHN01000353">
    <property type="protein sequence ID" value="PBD17578.1"/>
    <property type="molecule type" value="Genomic_DNA"/>
</dbReference>
<accession>A0A2A3JR21</accession>
<dbReference type="PANTHER" id="PTHR35342:SF5">
    <property type="entry name" value="TRICARBOXYLIC TRANSPORT PROTEIN"/>
    <property type="match status" value="1"/>
</dbReference>
<feature type="compositionally biased region" description="Polar residues" evidence="1">
    <location>
        <begin position="1"/>
        <end position="19"/>
    </location>
</feature>
<reference evidence="3" key="1">
    <citation type="submission" date="2017-09" db="EMBL/GenBank/DDBJ databases">
        <title>Yangia sp. SAOS 153D whole genome sequencing.</title>
        <authorList>
            <person name="Verma A."/>
            <person name="Krishnamurthi S."/>
        </authorList>
    </citation>
    <scope>NUCLEOTIDE SEQUENCE [LARGE SCALE GENOMIC DNA]</scope>
    <source>
        <strain evidence="3">SAOS 153D</strain>
    </source>
</reference>
<feature type="region of interest" description="Disordered" evidence="1">
    <location>
        <begin position="114"/>
        <end position="133"/>
    </location>
</feature>
<feature type="region of interest" description="Disordered" evidence="1">
    <location>
        <begin position="1"/>
        <end position="84"/>
    </location>
</feature>
<name>A0A2A3JR21_9RHOB</name>
<dbReference type="Pfam" id="PF01970">
    <property type="entry name" value="TctA"/>
    <property type="match status" value="1"/>
</dbReference>
<proteinExistence type="predicted"/>
<organism evidence="3">
    <name type="scientific">Alloyangia mangrovi</name>
    <dbReference type="NCBI Taxonomy" id="1779329"/>
    <lineage>
        <taxon>Bacteria</taxon>
        <taxon>Pseudomonadati</taxon>
        <taxon>Pseudomonadota</taxon>
        <taxon>Alphaproteobacteria</taxon>
        <taxon>Rhodobacterales</taxon>
        <taxon>Roseobacteraceae</taxon>
        <taxon>Alloyangia</taxon>
    </lineage>
</organism>
<feature type="domain" description="DUF112" evidence="2">
    <location>
        <begin position="195"/>
        <end position="270"/>
    </location>
</feature>
<comment type="caution">
    <text evidence="3">The sequence shown here is derived from an EMBL/GenBank/DDBJ whole genome shotgun (WGS) entry which is preliminary data.</text>
</comment>
<evidence type="ECO:0000259" key="2">
    <source>
        <dbReference type="Pfam" id="PF01970"/>
    </source>
</evidence>
<protein>
    <recommendedName>
        <fullName evidence="2">DUF112 domain-containing protein</fullName>
    </recommendedName>
</protein>
<dbReference type="AlphaFoldDB" id="A0A2A3JR21"/>